<reference evidence="5" key="2">
    <citation type="submission" date="2021-09" db="EMBL/GenBank/DDBJ databases">
        <authorList>
            <person name="Gilroy R."/>
        </authorList>
    </citation>
    <scope>NUCLEOTIDE SEQUENCE</scope>
    <source>
        <strain evidence="5">ChiGjej1B1-18357</strain>
    </source>
</reference>
<dbReference type="EC" id="2.4.-.-" evidence="5"/>
<feature type="domain" description="Glycosyltransferase 2-like" evidence="4">
    <location>
        <begin position="8"/>
        <end position="140"/>
    </location>
</feature>
<comment type="caution">
    <text evidence="5">The sequence shown here is derived from an EMBL/GenBank/DDBJ whole genome shotgun (WGS) entry which is preliminary data.</text>
</comment>
<protein>
    <submittedName>
        <fullName evidence="5">Glycosyltransferase</fullName>
        <ecNumber evidence="5">2.4.-.-</ecNumber>
    </submittedName>
</protein>
<accession>A0A921F3N3</accession>
<dbReference type="SUPFAM" id="SSF53448">
    <property type="entry name" value="Nucleotide-diphospho-sugar transferases"/>
    <property type="match status" value="1"/>
</dbReference>
<name>A0A921F3N3_9ACTN</name>
<dbReference type="EMBL" id="DYXM01000122">
    <property type="protein sequence ID" value="HJE90675.1"/>
    <property type="molecule type" value="Genomic_DNA"/>
</dbReference>
<dbReference type="PANTHER" id="PTHR43685:SF5">
    <property type="entry name" value="GLYCOSYLTRANSFERASE EPSE-RELATED"/>
    <property type="match status" value="1"/>
</dbReference>
<dbReference type="AlphaFoldDB" id="A0A921F3N3"/>
<organism evidence="5 6">
    <name type="scientific">Dietzia timorensis</name>
    <dbReference type="NCBI Taxonomy" id="499555"/>
    <lineage>
        <taxon>Bacteria</taxon>
        <taxon>Bacillati</taxon>
        <taxon>Actinomycetota</taxon>
        <taxon>Actinomycetes</taxon>
        <taxon>Mycobacteriales</taxon>
        <taxon>Dietziaceae</taxon>
        <taxon>Dietzia</taxon>
    </lineage>
</organism>
<dbReference type="InterPro" id="IPR050834">
    <property type="entry name" value="Glycosyltransf_2"/>
</dbReference>
<dbReference type="GO" id="GO:0016757">
    <property type="term" value="F:glycosyltransferase activity"/>
    <property type="evidence" value="ECO:0007669"/>
    <property type="project" value="UniProtKB-KW"/>
</dbReference>
<gene>
    <name evidence="5" type="ORF">K8V11_06675</name>
</gene>
<evidence type="ECO:0000256" key="1">
    <source>
        <dbReference type="ARBA" id="ARBA00006739"/>
    </source>
</evidence>
<comment type="similarity">
    <text evidence="1">Belongs to the glycosyltransferase 2 family.</text>
</comment>
<dbReference type="Pfam" id="PF00535">
    <property type="entry name" value="Glycos_transf_2"/>
    <property type="match status" value="1"/>
</dbReference>
<evidence type="ECO:0000313" key="5">
    <source>
        <dbReference type="EMBL" id="HJE90675.1"/>
    </source>
</evidence>
<dbReference type="PANTHER" id="PTHR43685">
    <property type="entry name" value="GLYCOSYLTRANSFERASE"/>
    <property type="match status" value="1"/>
</dbReference>
<sequence length="304" mass="34139">MALPITCILPVYIGVDTDEFTRAYRSIVHQTSEPDEIFVVLDGPVQPGIEAYLDSHDGPQLTVVRFDENRGVAATMHDALPLARNRWIARHDADDIMMPDRLEKQWPVVSTGDYAAVGGAIVEFEGDPDHVVRVRRLPSEPEAIAKYVKINSPLNNPTVILDKEAVLAVGGIRDVLFMEDYDLFARLIAAGYSLRSLDEVLTLQHAPESMFDRRTDARLAKAEKTMQGNLVELGLIGRPRAFFNYAARQLFRSLPRPLLKRAYSALFHRPGALDEPITEVRRWLEQDWPGFVPEPHDSPAPHDG</sequence>
<dbReference type="InterPro" id="IPR029044">
    <property type="entry name" value="Nucleotide-diphossugar_trans"/>
</dbReference>
<dbReference type="Proteomes" id="UP000776650">
    <property type="component" value="Unassembled WGS sequence"/>
</dbReference>
<dbReference type="InterPro" id="IPR001173">
    <property type="entry name" value="Glyco_trans_2-like"/>
</dbReference>
<keyword evidence="2 5" id="KW-0328">Glycosyltransferase</keyword>
<keyword evidence="3 5" id="KW-0808">Transferase</keyword>
<reference evidence="5" key="1">
    <citation type="journal article" date="2021" name="PeerJ">
        <title>Extensive microbial diversity within the chicken gut microbiome revealed by metagenomics and culture.</title>
        <authorList>
            <person name="Gilroy R."/>
            <person name="Ravi A."/>
            <person name="Getino M."/>
            <person name="Pursley I."/>
            <person name="Horton D.L."/>
            <person name="Alikhan N.F."/>
            <person name="Baker D."/>
            <person name="Gharbi K."/>
            <person name="Hall N."/>
            <person name="Watson M."/>
            <person name="Adriaenssens E.M."/>
            <person name="Foster-Nyarko E."/>
            <person name="Jarju S."/>
            <person name="Secka A."/>
            <person name="Antonio M."/>
            <person name="Oren A."/>
            <person name="Chaudhuri R.R."/>
            <person name="La Ragione R."/>
            <person name="Hildebrand F."/>
            <person name="Pallen M.J."/>
        </authorList>
    </citation>
    <scope>NUCLEOTIDE SEQUENCE</scope>
    <source>
        <strain evidence="5">ChiGjej1B1-18357</strain>
    </source>
</reference>
<proteinExistence type="inferred from homology"/>
<dbReference type="Gene3D" id="3.90.550.10">
    <property type="entry name" value="Spore Coat Polysaccharide Biosynthesis Protein SpsA, Chain A"/>
    <property type="match status" value="1"/>
</dbReference>
<evidence type="ECO:0000256" key="3">
    <source>
        <dbReference type="ARBA" id="ARBA00022679"/>
    </source>
</evidence>
<dbReference type="RefSeq" id="WP_303911923.1">
    <property type="nucleotide sequence ID" value="NZ_DYXM01000122.1"/>
</dbReference>
<evidence type="ECO:0000313" key="6">
    <source>
        <dbReference type="Proteomes" id="UP000776650"/>
    </source>
</evidence>
<evidence type="ECO:0000256" key="2">
    <source>
        <dbReference type="ARBA" id="ARBA00022676"/>
    </source>
</evidence>
<evidence type="ECO:0000259" key="4">
    <source>
        <dbReference type="Pfam" id="PF00535"/>
    </source>
</evidence>